<proteinExistence type="predicted"/>
<evidence type="ECO:0000313" key="1">
    <source>
        <dbReference type="EnsemblPlants" id="OPUNC03G05930.1"/>
    </source>
</evidence>
<organism evidence="1">
    <name type="scientific">Oryza punctata</name>
    <name type="common">Red rice</name>
    <dbReference type="NCBI Taxonomy" id="4537"/>
    <lineage>
        <taxon>Eukaryota</taxon>
        <taxon>Viridiplantae</taxon>
        <taxon>Streptophyta</taxon>
        <taxon>Embryophyta</taxon>
        <taxon>Tracheophyta</taxon>
        <taxon>Spermatophyta</taxon>
        <taxon>Magnoliopsida</taxon>
        <taxon>Liliopsida</taxon>
        <taxon>Poales</taxon>
        <taxon>Poaceae</taxon>
        <taxon>BOP clade</taxon>
        <taxon>Oryzoideae</taxon>
        <taxon>Oryzeae</taxon>
        <taxon>Oryzinae</taxon>
        <taxon>Oryza</taxon>
    </lineage>
</organism>
<protein>
    <submittedName>
        <fullName evidence="1">Uncharacterized protein</fullName>
    </submittedName>
</protein>
<dbReference type="Gramene" id="OPUNC03G05930.1">
    <property type="protein sequence ID" value="OPUNC03G05930.1"/>
    <property type="gene ID" value="OPUNC03G05930"/>
</dbReference>
<accession>A0A0E0K9R2</accession>
<reference evidence="1" key="2">
    <citation type="submission" date="2018-05" db="EMBL/GenBank/DDBJ databases">
        <title>OpunRS2 (Oryza punctata Reference Sequence Version 2).</title>
        <authorList>
            <person name="Zhang J."/>
            <person name="Kudrna D."/>
            <person name="Lee S."/>
            <person name="Talag J."/>
            <person name="Welchert J."/>
            <person name="Wing R.A."/>
        </authorList>
    </citation>
    <scope>NUCLEOTIDE SEQUENCE [LARGE SCALE GENOMIC DNA]</scope>
</reference>
<dbReference type="AlphaFoldDB" id="A0A0E0K9R2"/>
<dbReference type="EnsemblPlants" id="OPUNC03G05930.1">
    <property type="protein sequence ID" value="OPUNC03G05930.1"/>
    <property type="gene ID" value="OPUNC03G05930"/>
</dbReference>
<evidence type="ECO:0000313" key="2">
    <source>
        <dbReference type="Proteomes" id="UP000026962"/>
    </source>
</evidence>
<keyword evidence="2" id="KW-1185">Reference proteome</keyword>
<dbReference type="eggNOG" id="ENOG502R4R8">
    <property type="taxonomic scope" value="Eukaryota"/>
</dbReference>
<sequence length="213" mass="24288">MREGSQPSHQQIPYIACHYFEAGLTVWYVKLVGMSKSCGGHRDTCDHHLDHCKFIEATRTLEEECILGTQVSNNTISRNFKNMLLSSQVLADNFTDEANKDQYICNSDLQAANRESKKKNLTFLTKFQNRIIAPLASESSPCRNSFHRPLLSREIVVREYVKLARIIRRIAAACFSPSSDAADEDYDYPPHMQLDKVTHAISREEFGPLYLVT</sequence>
<dbReference type="OMA" id="CRNSFHR"/>
<reference evidence="1" key="1">
    <citation type="submission" date="2015-04" db="UniProtKB">
        <authorList>
            <consortium name="EnsemblPlants"/>
        </authorList>
    </citation>
    <scope>IDENTIFICATION</scope>
</reference>
<name>A0A0E0K9R2_ORYPU</name>
<dbReference type="Proteomes" id="UP000026962">
    <property type="component" value="Chromosome 3"/>
</dbReference>